<accession>B1YCJ8</accession>
<name>B1YCJ8_PYRNV</name>
<dbReference type="Proteomes" id="UP000001694">
    <property type="component" value="Chromosome"/>
</dbReference>
<dbReference type="eggNOG" id="arCOG05422">
    <property type="taxonomic scope" value="Archaea"/>
</dbReference>
<dbReference type="OrthoDB" id="29163at2157"/>
<gene>
    <name evidence="1" type="ordered locus">Tneu_0569</name>
</gene>
<dbReference type="KEGG" id="tne:Tneu_0569"/>
<dbReference type="PANTHER" id="PTHR43581">
    <property type="entry name" value="ATP/GTP PHOSPHATASE"/>
    <property type="match status" value="1"/>
</dbReference>
<evidence type="ECO:0000313" key="2">
    <source>
        <dbReference type="Proteomes" id="UP000001694"/>
    </source>
</evidence>
<dbReference type="STRING" id="444157.Tneu_0569"/>
<proteinExistence type="predicted"/>
<dbReference type="RefSeq" id="WP_012349931.1">
    <property type="nucleotide sequence ID" value="NC_010525.1"/>
</dbReference>
<sequence length="272" mass="29824">MISRLYISGVRQIEETSLELREKVLLVGPNGGGKSSVIYSALALLYSISSTRSPAWAVENSFGELRNLVRGDRAVVEGVVGGETHKLVVDREGRAEVDGAPAPAALRRIEVGYFNTHVSVGRWGAQAFTEGVEVRAAEVAAWVEEQLRRLGIASRFHFDSYYSGAWIHTARAAYGVKRALGILLASYGAEAVFGEVYEAGLHYDLGAKIIGRVLAQLDAFVMLETHVPLYVKEALDRGWQVLYMRDGRAFEIADVADLKAIDEEAAWAYAYV</sequence>
<dbReference type="InterPro" id="IPR027417">
    <property type="entry name" value="P-loop_NTPase"/>
</dbReference>
<dbReference type="EMBL" id="CP001014">
    <property type="protein sequence ID" value="ACB39511.1"/>
    <property type="molecule type" value="Genomic_DNA"/>
</dbReference>
<protein>
    <recommendedName>
        <fullName evidence="3">Rad50/SbcC-type AAA domain-containing protein</fullName>
    </recommendedName>
</protein>
<dbReference type="GeneID" id="6165751"/>
<evidence type="ECO:0000313" key="1">
    <source>
        <dbReference type="EMBL" id="ACB39511.1"/>
    </source>
</evidence>
<organism evidence="1 2">
    <name type="scientific">Pyrobaculum neutrophilum (strain DSM 2338 / JCM 9278 / NBRC 100436 / V24Sta)</name>
    <name type="common">Thermoproteus neutrophilus</name>
    <dbReference type="NCBI Taxonomy" id="444157"/>
    <lineage>
        <taxon>Archaea</taxon>
        <taxon>Thermoproteota</taxon>
        <taxon>Thermoprotei</taxon>
        <taxon>Thermoproteales</taxon>
        <taxon>Thermoproteaceae</taxon>
        <taxon>Pyrobaculum</taxon>
    </lineage>
</organism>
<dbReference type="PANTHER" id="PTHR43581:SF3">
    <property type="entry name" value="AAA+ ATPASE DOMAIN-CONTAINING PROTEIN"/>
    <property type="match status" value="1"/>
</dbReference>
<dbReference type="Gene3D" id="3.40.50.300">
    <property type="entry name" value="P-loop containing nucleotide triphosphate hydrolases"/>
    <property type="match status" value="1"/>
</dbReference>
<dbReference type="SUPFAM" id="SSF52540">
    <property type="entry name" value="P-loop containing nucleoside triphosphate hydrolases"/>
    <property type="match status" value="1"/>
</dbReference>
<dbReference type="InterPro" id="IPR051396">
    <property type="entry name" value="Bact_Antivir_Def_Nuclease"/>
</dbReference>
<evidence type="ECO:0008006" key="3">
    <source>
        <dbReference type="Google" id="ProtNLM"/>
    </source>
</evidence>
<dbReference type="AlphaFoldDB" id="B1YCJ8"/>
<keyword evidence="2" id="KW-1185">Reference proteome</keyword>
<dbReference type="HOGENOM" id="CLU_907985_0_0_2"/>
<reference evidence="1" key="1">
    <citation type="submission" date="2008-03" db="EMBL/GenBank/DDBJ databases">
        <title>Complete sequence of Thermoproteus neutrophilus V24Sta.</title>
        <authorList>
            <consortium name="US DOE Joint Genome Institute"/>
            <person name="Copeland A."/>
            <person name="Lucas S."/>
            <person name="Lapidus A."/>
            <person name="Glavina del Rio T."/>
            <person name="Dalin E."/>
            <person name="Tice H."/>
            <person name="Bruce D."/>
            <person name="Goodwin L."/>
            <person name="Pitluck S."/>
            <person name="Sims D."/>
            <person name="Brettin T."/>
            <person name="Detter J.C."/>
            <person name="Han C."/>
            <person name="Kuske C.R."/>
            <person name="Schmutz J."/>
            <person name="Larimer F."/>
            <person name="Land M."/>
            <person name="Hauser L."/>
            <person name="Kyrpides N."/>
            <person name="Mikhailova N."/>
            <person name="Biddle J.F."/>
            <person name="Zhang Z."/>
            <person name="Fitz-Gibbon S.T."/>
            <person name="Lowe T.M."/>
            <person name="Saltikov C."/>
            <person name="House C.H."/>
            <person name="Richardson P."/>
        </authorList>
    </citation>
    <scope>NUCLEOTIDE SEQUENCE [LARGE SCALE GENOMIC DNA]</scope>
    <source>
        <strain evidence="1">V24Sta</strain>
    </source>
</reference>